<dbReference type="AlphaFoldDB" id="A0A9D4DAZ6"/>
<comment type="caution">
    <text evidence="2">The sequence shown here is derived from an EMBL/GenBank/DDBJ whole genome shotgun (WGS) entry which is preliminary data.</text>
</comment>
<gene>
    <name evidence="2" type="ORF">DPMN_048119</name>
</gene>
<dbReference type="EMBL" id="JAIWYP010000011">
    <property type="protein sequence ID" value="KAH3741394.1"/>
    <property type="molecule type" value="Genomic_DNA"/>
</dbReference>
<organism evidence="2 3">
    <name type="scientific">Dreissena polymorpha</name>
    <name type="common">Zebra mussel</name>
    <name type="synonym">Mytilus polymorpha</name>
    <dbReference type="NCBI Taxonomy" id="45954"/>
    <lineage>
        <taxon>Eukaryota</taxon>
        <taxon>Metazoa</taxon>
        <taxon>Spiralia</taxon>
        <taxon>Lophotrochozoa</taxon>
        <taxon>Mollusca</taxon>
        <taxon>Bivalvia</taxon>
        <taxon>Autobranchia</taxon>
        <taxon>Heteroconchia</taxon>
        <taxon>Euheterodonta</taxon>
        <taxon>Imparidentia</taxon>
        <taxon>Neoheterodontei</taxon>
        <taxon>Myida</taxon>
        <taxon>Dreissenoidea</taxon>
        <taxon>Dreissenidae</taxon>
        <taxon>Dreissena</taxon>
    </lineage>
</organism>
<evidence type="ECO:0000313" key="2">
    <source>
        <dbReference type="EMBL" id="KAH3741394.1"/>
    </source>
</evidence>
<proteinExistence type="predicted"/>
<reference evidence="2" key="1">
    <citation type="journal article" date="2019" name="bioRxiv">
        <title>The Genome of the Zebra Mussel, Dreissena polymorpha: A Resource for Invasive Species Research.</title>
        <authorList>
            <person name="McCartney M.A."/>
            <person name="Auch B."/>
            <person name="Kono T."/>
            <person name="Mallez S."/>
            <person name="Zhang Y."/>
            <person name="Obille A."/>
            <person name="Becker A."/>
            <person name="Abrahante J.E."/>
            <person name="Garbe J."/>
            <person name="Badalamenti J.P."/>
            <person name="Herman A."/>
            <person name="Mangelson H."/>
            <person name="Liachko I."/>
            <person name="Sullivan S."/>
            <person name="Sone E.D."/>
            <person name="Koren S."/>
            <person name="Silverstein K.A.T."/>
            <person name="Beckman K.B."/>
            <person name="Gohl D.M."/>
        </authorList>
    </citation>
    <scope>NUCLEOTIDE SEQUENCE</scope>
    <source>
        <strain evidence="2">Duluth1</strain>
        <tissue evidence="2">Whole animal</tissue>
    </source>
</reference>
<feature type="region of interest" description="Disordered" evidence="1">
    <location>
        <begin position="1"/>
        <end position="53"/>
    </location>
</feature>
<dbReference type="Proteomes" id="UP000828390">
    <property type="component" value="Unassembled WGS sequence"/>
</dbReference>
<evidence type="ECO:0000256" key="1">
    <source>
        <dbReference type="SAM" id="MobiDB-lite"/>
    </source>
</evidence>
<accession>A0A9D4DAZ6</accession>
<sequence length="103" mass="11438">MTSQQTTALMTSKTTTTNMPTSTTTLTTTPTTTTTTTTIPNTTTTTRTTTTSTTTTITTPHWLEWGPWNCTFLGNNCFQTRNRNYSSLGNTEILESFNPYSFQ</sequence>
<protein>
    <submittedName>
        <fullName evidence="2">Uncharacterized protein</fullName>
    </submittedName>
</protein>
<evidence type="ECO:0000313" key="3">
    <source>
        <dbReference type="Proteomes" id="UP000828390"/>
    </source>
</evidence>
<reference evidence="2" key="2">
    <citation type="submission" date="2020-11" db="EMBL/GenBank/DDBJ databases">
        <authorList>
            <person name="McCartney M.A."/>
            <person name="Auch B."/>
            <person name="Kono T."/>
            <person name="Mallez S."/>
            <person name="Becker A."/>
            <person name="Gohl D.M."/>
            <person name="Silverstein K.A.T."/>
            <person name="Koren S."/>
            <person name="Bechman K.B."/>
            <person name="Herman A."/>
            <person name="Abrahante J.E."/>
            <person name="Garbe J."/>
        </authorList>
    </citation>
    <scope>NUCLEOTIDE SEQUENCE</scope>
    <source>
        <strain evidence="2">Duluth1</strain>
        <tissue evidence="2">Whole animal</tissue>
    </source>
</reference>
<keyword evidence="3" id="KW-1185">Reference proteome</keyword>
<name>A0A9D4DAZ6_DREPO</name>